<evidence type="ECO:0000313" key="2">
    <source>
        <dbReference type="EMBL" id="OGC68833.1"/>
    </source>
</evidence>
<name>A0A1F4WIU2_UNCKA</name>
<keyword evidence="1" id="KW-1133">Transmembrane helix</keyword>
<keyword evidence="1" id="KW-0472">Membrane</keyword>
<organism evidence="2 3">
    <name type="scientific">candidate division WWE3 bacterium RIFOXYC1_FULL_39_7</name>
    <dbReference type="NCBI Taxonomy" id="1802643"/>
    <lineage>
        <taxon>Bacteria</taxon>
        <taxon>Katanobacteria</taxon>
    </lineage>
</organism>
<evidence type="ECO:0000313" key="3">
    <source>
        <dbReference type="Proteomes" id="UP000179113"/>
    </source>
</evidence>
<gene>
    <name evidence="2" type="ORF">A2415_02715</name>
</gene>
<accession>A0A1F4WIU2</accession>
<dbReference type="AlphaFoldDB" id="A0A1F4WIU2"/>
<feature type="transmembrane region" description="Helical" evidence="1">
    <location>
        <begin position="67"/>
        <end position="88"/>
    </location>
</feature>
<comment type="caution">
    <text evidence="2">The sequence shown here is derived from an EMBL/GenBank/DDBJ whole genome shotgun (WGS) entry which is preliminary data.</text>
</comment>
<reference evidence="2 3" key="1">
    <citation type="journal article" date="2016" name="Nat. Commun.">
        <title>Thousands of microbial genomes shed light on interconnected biogeochemical processes in an aquifer system.</title>
        <authorList>
            <person name="Anantharaman K."/>
            <person name="Brown C.T."/>
            <person name="Hug L.A."/>
            <person name="Sharon I."/>
            <person name="Castelle C.J."/>
            <person name="Probst A.J."/>
            <person name="Thomas B.C."/>
            <person name="Singh A."/>
            <person name="Wilkins M.J."/>
            <person name="Karaoz U."/>
            <person name="Brodie E.L."/>
            <person name="Williams K.H."/>
            <person name="Hubbard S.S."/>
            <person name="Banfield J.F."/>
        </authorList>
    </citation>
    <scope>NUCLEOTIDE SEQUENCE [LARGE SCALE GENOMIC DNA]</scope>
</reference>
<feature type="transmembrane region" description="Helical" evidence="1">
    <location>
        <begin position="42"/>
        <end position="60"/>
    </location>
</feature>
<evidence type="ECO:0000256" key="1">
    <source>
        <dbReference type="SAM" id="Phobius"/>
    </source>
</evidence>
<proteinExistence type="predicted"/>
<protein>
    <submittedName>
        <fullName evidence="2">Uncharacterized protein</fullName>
    </submittedName>
</protein>
<sequence length="119" mass="12791">MNASEKLRLFGIGGAVTIWGGVGVILLFQIGKSLSIGQSPDLYRIVQLVLAILTVVGTLLGDKTRRAVGTVWAIIAAVDFLFLIGGAWSGTDWMLDKSTRILFTSLITVLLVFLPDSKN</sequence>
<feature type="transmembrane region" description="Helical" evidence="1">
    <location>
        <begin position="7"/>
        <end position="30"/>
    </location>
</feature>
<dbReference type="EMBL" id="MEWA01000031">
    <property type="protein sequence ID" value="OGC68833.1"/>
    <property type="molecule type" value="Genomic_DNA"/>
</dbReference>
<feature type="transmembrane region" description="Helical" evidence="1">
    <location>
        <begin position="100"/>
        <end position="117"/>
    </location>
</feature>
<keyword evidence="1" id="KW-0812">Transmembrane</keyword>
<dbReference type="Proteomes" id="UP000179113">
    <property type="component" value="Unassembled WGS sequence"/>
</dbReference>